<evidence type="ECO:0000256" key="2">
    <source>
        <dbReference type="PROSITE-ProRule" id="PRU00176"/>
    </source>
</evidence>
<reference evidence="5" key="1">
    <citation type="submission" date="2021-03" db="EMBL/GenBank/DDBJ databases">
        <authorList>
            <person name="Li Z."/>
            <person name="Yang C."/>
        </authorList>
    </citation>
    <scope>NUCLEOTIDE SEQUENCE</scope>
    <source>
        <strain evidence="5">Dzin_1.0</strain>
        <tissue evidence="5">Leaf</tissue>
    </source>
</reference>
<evidence type="ECO:0000256" key="1">
    <source>
        <dbReference type="ARBA" id="ARBA00022884"/>
    </source>
</evidence>
<evidence type="ECO:0000313" key="5">
    <source>
        <dbReference type="EMBL" id="KAJ0978206.1"/>
    </source>
</evidence>
<dbReference type="EMBL" id="JAGGNH010000003">
    <property type="protein sequence ID" value="KAJ0978206.1"/>
    <property type="molecule type" value="Genomic_DNA"/>
</dbReference>
<accession>A0A9D5CR95</accession>
<dbReference type="OrthoDB" id="439808at2759"/>
<protein>
    <recommendedName>
        <fullName evidence="4">RRM domain-containing protein</fullName>
    </recommendedName>
</protein>
<feature type="region of interest" description="Disordered" evidence="3">
    <location>
        <begin position="92"/>
        <end position="118"/>
    </location>
</feature>
<evidence type="ECO:0000259" key="4">
    <source>
        <dbReference type="PROSITE" id="PS50102"/>
    </source>
</evidence>
<dbReference type="AlphaFoldDB" id="A0A9D5CR95"/>
<evidence type="ECO:0000313" key="6">
    <source>
        <dbReference type="Proteomes" id="UP001085076"/>
    </source>
</evidence>
<dbReference type="SUPFAM" id="SSF54928">
    <property type="entry name" value="RNA-binding domain, RBD"/>
    <property type="match status" value="1"/>
</dbReference>
<dbReference type="PANTHER" id="PTHR11176:SF57">
    <property type="entry name" value="PROTEIN BOULE"/>
    <property type="match status" value="1"/>
</dbReference>
<dbReference type="Pfam" id="PF00076">
    <property type="entry name" value="RRM_1"/>
    <property type="match status" value="1"/>
</dbReference>
<dbReference type="PANTHER" id="PTHR11176">
    <property type="entry name" value="BOULE-RELATED"/>
    <property type="match status" value="1"/>
</dbReference>
<keyword evidence="6" id="KW-1185">Reference proteome</keyword>
<dbReference type="PROSITE" id="PS50102">
    <property type="entry name" value="RRM"/>
    <property type="match status" value="1"/>
</dbReference>
<organism evidence="5 6">
    <name type="scientific">Dioscorea zingiberensis</name>
    <dbReference type="NCBI Taxonomy" id="325984"/>
    <lineage>
        <taxon>Eukaryota</taxon>
        <taxon>Viridiplantae</taxon>
        <taxon>Streptophyta</taxon>
        <taxon>Embryophyta</taxon>
        <taxon>Tracheophyta</taxon>
        <taxon>Spermatophyta</taxon>
        <taxon>Magnoliopsida</taxon>
        <taxon>Liliopsida</taxon>
        <taxon>Dioscoreales</taxon>
        <taxon>Dioscoreaceae</taxon>
        <taxon>Dioscorea</taxon>
    </lineage>
</organism>
<dbReference type="Gene3D" id="3.30.70.330">
    <property type="match status" value="1"/>
</dbReference>
<feature type="compositionally biased region" description="Pro residues" evidence="3">
    <location>
        <begin position="98"/>
        <end position="114"/>
    </location>
</feature>
<dbReference type="Proteomes" id="UP001085076">
    <property type="component" value="Miscellaneous, Linkage group lg03"/>
</dbReference>
<dbReference type="SMART" id="SM00360">
    <property type="entry name" value="RRM"/>
    <property type="match status" value="1"/>
</dbReference>
<sequence length="249" mass="26836">MGIQGVSDTTMTKVFVGGLAWETHKDALRDHFAQFGDILEAVIISDKSSGRSKGYGFVTFKDSHSAIKACQDPTPLINGRRANCNLASLGSRRLRSSPAPPPHPHPPPPPPLPPQGVRRVATGPWYYAPPGTYNQNHHLHGGVMPYYAASPAYGYSPPYITEYGYNPKLGNGEGSCVQGQFPHLPYTNQGGVFAPNTMLHMYPVYHFQHHQPHNVGLPAHIFVPPSPGGFATTIPAVISKLPAMPATSG</sequence>
<dbReference type="GO" id="GO:0003723">
    <property type="term" value="F:RNA binding"/>
    <property type="evidence" value="ECO:0007669"/>
    <property type="project" value="UniProtKB-UniRule"/>
</dbReference>
<proteinExistence type="predicted"/>
<evidence type="ECO:0000256" key="3">
    <source>
        <dbReference type="SAM" id="MobiDB-lite"/>
    </source>
</evidence>
<dbReference type="InterPro" id="IPR000504">
    <property type="entry name" value="RRM_dom"/>
</dbReference>
<gene>
    <name evidence="5" type="ORF">J5N97_013680</name>
</gene>
<reference evidence="5" key="2">
    <citation type="journal article" date="2022" name="Hortic Res">
        <title>The genome of Dioscorea zingiberensis sheds light on the biosynthesis, origin and evolution of the medicinally important diosgenin saponins.</title>
        <authorList>
            <person name="Li Y."/>
            <person name="Tan C."/>
            <person name="Li Z."/>
            <person name="Guo J."/>
            <person name="Li S."/>
            <person name="Chen X."/>
            <person name="Wang C."/>
            <person name="Dai X."/>
            <person name="Yang H."/>
            <person name="Song W."/>
            <person name="Hou L."/>
            <person name="Xu J."/>
            <person name="Tong Z."/>
            <person name="Xu A."/>
            <person name="Yuan X."/>
            <person name="Wang W."/>
            <person name="Yang Q."/>
            <person name="Chen L."/>
            <person name="Sun Z."/>
            <person name="Wang K."/>
            <person name="Pan B."/>
            <person name="Chen J."/>
            <person name="Bao Y."/>
            <person name="Liu F."/>
            <person name="Qi X."/>
            <person name="Gang D.R."/>
            <person name="Wen J."/>
            <person name="Li J."/>
        </authorList>
    </citation>
    <scope>NUCLEOTIDE SEQUENCE</scope>
    <source>
        <strain evidence="5">Dzin_1.0</strain>
    </source>
</reference>
<dbReference type="InterPro" id="IPR035979">
    <property type="entry name" value="RBD_domain_sf"/>
</dbReference>
<name>A0A9D5CR95_9LILI</name>
<dbReference type="InterPro" id="IPR012677">
    <property type="entry name" value="Nucleotide-bd_a/b_plait_sf"/>
</dbReference>
<feature type="domain" description="RRM" evidence="4">
    <location>
        <begin position="12"/>
        <end position="101"/>
    </location>
</feature>
<comment type="caution">
    <text evidence="5">The sequence shown here is derived from an EMBL/GenBank/DDBJ whole genome shotgun (WGS) entry which is preliminary data.</text>
</comment>
<keyword evidence="1 2" id="KW-0694">RNA-binding</keyword>